<dbReference type="RefSeq" id="WP_056943494.1">
    <property type="nucleotide sequence ID" value="NZ_AZDT01000003.1"/>
</dbReference>
<dbReference type="AlphaFoldDB" id="A0A0R1K2S7"/>
<dbReference type="Proteomes" id="UP000051162">
    <property type="component" value="Unassembled WGS sequence"/>
</dbReference>
<sequence>MAKMLSMRDFDYSKIGNIFELDEVTPKMATEERLDDSGNKIMGNDGTPRKFNTDEIVGYKYSVTILEGEHRKKSTQITVAGLDCPINNAEIMKRDSVKCRFTGLEPSMVGNPIYCKAEKIELVAPQAK</sequence>
<protein>
    <submittedName>
        <fullName evidence="1">Uncharacterized protein</fullName>
    </submittedName>
</protein>
<comment type="caution">
    <text evidence="1">The sequence shown here is derived from an EMBL/GenBank/DDBJ whole genome shotgun (WGS) entry which is preliminary data.</text>
</comment>
<name>A0A0R1K2S7_9LACO</name>
<keyword evidence="2" id="KW-1185">Reference proteome</keyword>
<reference evidence="1 2" key="1">
    <citation type="journal article" date="2015" name="Genome Announc.">
        <title>Expanding the biotechnology potential of lactobacilli through comparative genomics of 213 strains and associated genera.</title>
        <authorList>
            <person name="Sun Z."/>
            <person name="Harris H.M."/>
            <person name="McCann A."/>
            <person name="Guo C."/>
            <person name="Argimon S."/>
            <person name="Zhang W."/>
            <person name="Yang X."/>
            <person name="Jeffery I.B."/>
            <person name="Cooney J.C."/>
            <person name="Kagawa T.F."/>
            <person name="Liu W."/>
            <person name="Song Y."/>
            <person name="Salvetti E."/>
            <person name="Wrobel A."/>
            <person name="Rasinkangas P."/>
            <person name="Parkhill J."/>
            <person name="Rea M.C."/>
            <person name="O'Sullivan O."/>
            <person name="Ritari J."/>
            <person name="Douillard F.P."/>
            <person name="Paul Ross R."/>
            <person name="Yang R."/>
            <person name="Briner A.E."/>
            <person name="Felis G.E."/>
            <person name="de Vos W.M."/>
            <person name="Barrangou R."/>
            <person name="Klaenhammer T.R."/>
            <person name="Caufield P.W."/>
            <person name="Cui Y."/>
            <person name="Zhang H."/>
            <person name="O'Toole P.W."/>
        </authorList>
    </citation>
    <scope>NUCLEOTIDE SEQUENCE [LARGE SCALE GENOMIC DNA]</scope>
    <source>
        <strain evidence="1 2">DSM 19117</strain>
    </source>
</reference>
<organism evidence="1 2">
    <name type="scientific">Levilactobacillus namurensis DSM 19117</name>
    <dbReference type="NCBI Taxonomy" id="1423773"/>
    <lineage>
        <taxon>Bacteria</taxon>
        <taxon>Bacillati</taxon>
        <taxon>Bacillota</taxon>
        <taxon>Bacilli</taxon>
        <taxon>Lactobacillales</taxon>
        <taxon>Lactobacillaceae</taxon>
        <taxon>Levilactobacillus</taxon>
    </lineage>
</organism>
<proteinExistence type="predicted"/>
<accession>A0A0R1K2S7</accession>
<dbReference type="OrthoDB" id="2185187at2"/>
<evidence type="ECO:0000313" key="2">
    <source>
        <dbReference type="Proteomes" id="UP000051162"/>
    </source>
</evidence>
<gene>
    <name evidence="1" type="ORF">FD30_GL001508</name>
</gene>
<dbReference type="EMBL" id="AZDT01000003">
    <property type="protein sequence ID" value="KRK77839.1"/>
    <property type="molecule type" value="Genomic_DNA"/>
</dbReference>
<evidence type="ECO:0000313" key="1">
    <source>
        <dbReference type="EMBL" id="KRK77839.1"/>
    </source>
</evidence>
<dbReference type="PATRIC" id="fig|1423773.3.peg.1551"/>